<evidence type="ECO:0000259" key="4">
    <source>
        <dbReference type="PROSITE" id="PS51077"/>
    </source>
</evidence>
<dbReference type="SUPFAM" id="SSF46785">
    <property type="entry name" value="Winged helix' DNA-binding domain"/>
    <property type="match status" value="1"/>
</dbReference>
<evidence type="ECO:0000256" key="3">
    <source>
        <dbReference type="ARBA" id="ARBA00023163"/>
    </source>
</evidence>
<dbReference type="PROSITE" id="PS51077">
    <property type="entry name" value="HTH_ICLR"/>
    <property type="match status" value="1"/>
</dbReference>
<evidence type="ECO:0000313" key="6">
    <source>
        <dbReference type="EMBL" id="XDP44854.1"/>
    </source>
</evidence>
<dbReference type="SUPFAM" id="SSF55781">
    <property type="entry name" value="GAF domain-like"/>
    <property type="match status" value="1"/>
</dbReference>
<feature type="domain" description="IclR-ED" evidence="5">
    <location>
        <begin position="70"/>
        <end position="248"/>
    </location>
</feature>
<feature type="domain" description="HTH iclR-type" evidence="4">
    <location>
        <begin position="8"/>
        <end position="69"/>
    </location>
</feature>
<dbReference type="InterPro" id="IPR005471">
    <property type="entry name" value="Tscrpt_reg_IclR_N"/>
</dbReference>
<protein>
    <submittedName>
        <fullName evidence="6">IclR family transcriptional regulator</fullName>
    </submittedName>
</protein>
<gene>
    <name evidence="6" type="ORF">AB5L97_16525</name>
</gene>
<dbReference type="SMART" id="SM00346">
    <property type="entry name" value="HTH_ICLR"/>
    <property type="match status" value="1"/>
</dbReference>
<keyword evidence="3" id="KW-0804">Transcription</keyword>
<dbReference type="PANTHER" id="PTHR30136:SF24">
    <property type="entry name" value="HTH-TYPE TRANSCRIPTIONAL REPRESSOR ALLR"/>
    <property type="match status" value="1"/>
</dbReference>
<dbReference type="InterPro" id="IPR029016">
    <property type="entry name" value="GAF-like_dom_sf"/>
</dbReference>
<dbReference type="AlphaFoldDB" id="A0AB39L1P9"/>
<reference evidence="6" key="1">
    <citation type="submission" date="2024-07" db="EMBL/GenBank/DDBJ databases">
        <authorList>
            <person name="fu j."/>
        </authorList>
    </citation>
    <scope>NUCLEOTIDE SEQUENCE</scope>
    <source>
        <strain evidence="6">P10A9</strain>
    </source>
</reference>
<dbReference type="EMBL" id="CP163302">
    <property type="protein sequence ID" value="XDP44854.1"/>
    <property type="molecule type" value="Genomic_DNA"/>
</dbReference>
<dbReference type="Gene3D" id="3.30.450.40">
    <property type="match status" value="1"/>
</dbReference>
<sequence length="254" mass="27290">MPRTPTGESVLARGARVVEAFDAAHPVLSVTEIAQRTGLHIATASRLVEELVKLGWLARDPQRRLRLGMRLWEVATRAAPTLSLREAALPVMEDLRKVMGHHVQLAVLDGEEVLFLERLEAPGAVINYSRTAGRLPAHASSSGLVLLAHATPEVRERAVSARLERFTEATITSAEGLRRAIAEARRQGFALLRGHVHEDAAGIAVPLRDPDGTVVAALSLIVPNDDVALARVPLLQAAALTITRAMRTAAPPSS</sequence>
<name>A0AB39L1P9_9MICC</name>
<organism evidence="6">
    <name type="scientific">Sinomonas puerhi</name>
    <dbReference type="NCBI Taxonomy" id="3238584"/>
    <lineage>
        <taxon>Bacteria</taxon>
        <taxon>Bacillati</taxon>
        <taxon>Actinomycetota</taxon>
        <taxon>Actinomycetes</taxon>
        <taxon>Micrococcales</taxon>
        <taxon>Micrococcaceae</taxon>
        <taxon>Sinomonas</taxon>
    </lineage>
</organism>
<evidence type="ECO:0000256" key="1">
    <source>
        <dbReference type="ARBA" id="ARBA00023015"/>
    </source>
</evidence>
<proteinExistence type="predicted"/>
<evidence type="ECO:0000259" key="5">
    <source>
        <dbReference type="PROSITE" id="PS51078"/>
    </source>
</evidence>
<dbReference type="RefSeq" id="WP_369045469.1">
    <property type="nucleotide sequence ID" value="NZ_CP163302.1"/>
</dbReference>
<dbReference type="Gene3D" id="1.10.10.10">
    <property type="entry name" value="Winged helix-like DNA-binding domain superfamily/Winged helix DNA-binding domain"/>
    <property type="match status" value="1"/>
</dbReference>
<dbReference type="GO" id="GO:0003677">
    <property type="term" value="F:DNA binding"/>
    <property type="evidence" value="ECO:0007669"/>
    <property type="project" value="UniProtKB-KW"/>
</dbReference>
<dbReference type="GO" id="GO:0045892">
    <property type="term" value="P:negative regulation of DNA-templated transcription"/>
    <property type="evidence" value="ECO:0007669"/>
    <property type="project" value="TreeGrafter"/>
</dbReference>
<dbReference type="InterPro" id="IPR036390">
    <property type="entry name" value="WH_DNA-bd_sf"/>
</dbReference>
<keyword evidence="1" id="KW-0805">Transcription regulation</keyword>
<dbReference type="InterPro" id="IPR050707">
    <property type="entry name" value="HTH_MetabolicPath_Reg"/>
</dbReference>
<dbReference type="Pfam" id="PF09339">
    <property type="entry name" value="HTH_IclR"/>
    <property type="match status" value="1"/>
</dbReference>
<dbReference type="PANTHER" id="PTHR30136">
    <property type="entry name" value="HELIX-TURN-HELIX TRANSCRIPTIONAL REGULATOR, ICLR FAMILY"/>
    <property type="match status" value="1"/>
</dbReference>
<dbReference type="Pfam" id="PF01614">
    <property type="entry name" value="IclR_C"/>
    <property type="match status" value="1"/>
</dbReference>
<dbReference type="InterPro" id="IPR014757">
    <property type="entry name" value="Tscrpt_reg_IclR_C"/>
</dbReference>
<accession>A0AB39L1P9</accession>
<dbReference type="GO" id="GO:0003700">
    <property type="term" value="F:DNA-binding transcription factor activity"/>
    <property type="evidence" value="ECO:0007669"/>
    <property type="project" value="TreeGrafter"/>
</dbReference>
<dbReference type="PROSITE" id="PS51078">
    <property type="entry name" value="ICLR_ED"/>
    <property type="match status" value="1"/>
</dbReference>
<dbReference type="InterPro" id="IPR036388">
    <property type="entry name" value="WH-like_DNA-bd_sf"/>
</dbReference>
<dbReference type="KEGG" id="spue:AB5L97_16525"/>
<keyword evidence="2" id="KW-0238">DNA-binding</keyword>
<evidence type="ECO:0000256" key="2">
    <source>
        <dbReference type="ARBA" id="ARBA00023125"/>
    </source>
</evidence>